<feature type="region of interest" description="Disordered" evidence="1">
    <location>
        <begin position="555"/>
        <end position="592"/>
    </location>
</feature>
<organism evidence="3 4">
    <name type="scientific">Wolfiporia cocos (strain MD-104)</name>
    <name type="common">Brown rot fungus</name>
    <dbReference type="NCBI Taxonomy" id="742152"/>
    <lineage>
        <taxon>Eukaryota</taxon>
        <taxon>Fungi</taxon>
        <taxon>Dikarya</taxon>
        <taxon>Basidiomycota</taxon>
        <taxon>Agaricomycotina</taxon>
        <taxon>Agaricomycetes</taxon>
        <taxon>Polyporales</taxon>
        <taxon>Phaeolaceae</taxon>
        <taxon>Wolfiporia</taxon>
    </lineage>
</organism>
<protein>
    <submittedName>
        <fullName evidence="3">Uncharacterized protein</fullName>
    </submittedName>
</protein>
<evidence type="ECO:0000256" key="1">
    <source>
        <dbReference type="SAM" id="MobiDB-lite"/>
    </source>
</evidence>
<feature type="region of interest" description="Disordered" evidence="1">
    <location>
        <begin position="701"/>
        <end position="730"/>
    </location>
</feature>
<feature type="transmembrane region" description="Helical" evidence="2">
    <location>
        <begin position="50"/>
        <end position="75"/>
    </location>
</feature>
<evidence type="ECO:0000313" key="3">
    <source>
        <dbReference type="EMBL" id="PCH33525.1"/>
    </source>
</evidence>
<feature type="region of interest" description="Disordered" evidence="1">
    <location>
        <begin position="750"/>
        <end position="809"/>
    </location>
</feature>
<gene>
    <name evidence="3" type="ORF">WOLCODRAFT_147619</name>
</gene>
<dbReference type="OrthoDB" id="2564696at2759"/>
<proteinExistence type="predicted"/>
<dbReference type="Proteomes" id="UP000218811">
    <property type="component" value="Unassembled WGS sequence"/>
</dbReference>
<feature type="transmembrane region" description="Helical" evidence="2">
    <location>
        <begin position="177"/>
        <end position="197"/>
    </location>
</feature>
<name>A0A2H3IVS9_WOLCO</name>
<feature type="compositionally biased region" description="Polar residues" evidence="1">
    <location>
        <begin position="579"/>
        <end position="590"/>
    </location>
</feature>
<feature type="transmembrane region" description="Helical" evidence="2">
    <location>
        <begin position="96"/>
        <end position="116"/>
    </location>
</feature>
<keyword evidence="2" id="KW-0812">Transmembrane</keyword>
<dbReference type="AlphaFoldDB" id="A0A2H3IVS9"/>
<dbReference type="STRING" id="742152.A0A2H3IVS9"/>
<keyword evidence="2" id="KW-0472">Membrane</keyword>
<accession>A0A2H3IVS9</accession>
<sequence>MAGVAAAFKTLSDDHVAQVQYLLADIPFFCIGILSLGVFTFFVFMRRVDSIILCLHMAVLTAFIASILDLVQMLIRGADAVDKGIDTKSVQGLITVREVGYALSFGLRFLFFWGFVAQPVPGEVLPEGKTMHNGSWGRWGLLGIILQMFTLTLVLVDPVLQILYRNVTILHKIGPVYEIEAAIQIVLSSVFILKLLLNSWVRLLVNMNSAPARTTLLGYSGVIIALSLGVLIGIGNVAMFEFTETVLGRFLQGVQLYIVIVQVLTNSFYHLRRKSWFNSSSSLSINRHPSRPSISEKSIQITAPVISSPDLLRVVGRNVSPRSSPAQNASSRISSWLNLRRVSDRISGRGPSAASPEQDKAPLWEQGQAEKGYSPDREIPIPDSAIDLESPQSYKPTLVNPLPSARWQEPAYITTASISKESMKSSGSNATAMYDARPPQTSPGLDNNPSVFFNAGRSPERPQLTIPPPAHSRQATVETPYLATQHGSPPSMYGSPMSGIEDAINNIGGYEDRVFLPTATGDAMHSARSSRISELIRQQAELDKSIAALRLFSPSEKTFDSRRPPPSGEGGSAEDRNTRSTTQSDLSLSNFPDPPWCRASVASAMSANGTVVPGIEARDAETVVDEIVIRPPSDAMQPYSPKGINLMDEYARIVDRAASPDVDAEATLTSRHRVNSGGTQYEITSFIGGLTHRGNYEPGSFSSSVLTSGEDGPLVPPSFPKTHGSSDSFGSLRLRQYPLTLDEEMNVPAADQPPVEQAPGGLSPEDQSSIPRRSFLTPDSRFSRPVGLPPRPRLTIKDPLTPVSEASSH</sequence>
<dbReference type="OMA" id="QAIELYI"/>
<reference evidence="3 4" key="1">
    <citation type="journal article" date="2012" name="Science">
        <title>The Paleozoic origin of enzymatic lignin decomposition reconstructed from 31 fungal genomes.</title>
        <authorList>
            <person name="Floudas D."/>
            <person name="Binder M."/>
            <person name="Riley R."/>
            <person name="Barry K."/>
            <person name="Blanchette R.A."/>
            <person name="Henrissat B."/>
            <person name="Martinez A.T."/>
            <person name="Otillar R."/>
            <person name="Spatafora J.W."/>
            <person name="Yadav J.S."/>
            <person name="Aerts A."/>
            <person name="Benoit I."/>
            <person name="Boyd A."/>
            <person name="Carlson A."/>
            <person name="Copeland A."/>
            <person name="Coutinho P.M."/>
            <person name="de Vries R.P."/>
            <person name="Ferreira P."/>
            <person name="Findley K."/>
            <person name="Foster B."/>
            <person name="Gaskell J."/>
            <person name="Glotzer D."/>
            <person name="Gorecki P."/>
            <person name="Heitman J."/>
            <person name="Hesse C."/>
            <person name="Hori C."/>
            <person name="Igarashi K."/>
            <person name="Jurgens J.A."/>
            <person name="Kallen N."/>
            <person name="Kersten P."/>
            <person name="Kohler A."/>
            <person name="Kuees U."/>
            <person name="Kumar T.K.A."/>
            <person name="Kuo A."/>
            <person name="LaButti K."/>
            <person name="Larrondo L.F."/>
            <person name="Lindquist E."/>
            <person name="Ling A."/>
            <person name="Lombard V."/>
            <person name="Lucas S."/>
            <person name="Lundell T."/>
            <person name="Martin R."/>
            <person name="McLaughlin D.J."/>
            <person name="Morgenstern I."/>
            <person name="Morin E."/>
            <person name="Murat C."/>
            <person name="Nagy L.G."/>
            <person name="Nolan M."/>
            <person name="Ohm R.A."/>
            <person name="Patyshakuliyeva A."/>
            <person name="Rokas A."/>
            <person name="Ruiz-Duenas F.J."/>
            <person name="Sabat G."/>
            <person name="Salamov A."/>
            <person name="Samejima M."/>
            <person name="Schmutz J."/>
            <person name="Slot J.C."/>
            <person name="St John F."/>
            <person name="Stenlid J."/>
            <person name="Sun H."/>
            <person name="Sun S."/>
            <person name="Syed K."/>
            <person name="Tsang A."/>
            <person name="Wiebenga A."/>
            <person name="Young D."/>
            <person name="Pisabarro A."/>
            <person name="Eastwood D.C."/>
            <person name="Martin F."/>
            <person name="Cullen D."/>
            <person name="Grigoriev I.V."/>
            <person name="Hibbett D.S."/>
        </authorList>
    </citation>
    <scope>NUCLEOTIDE SEQUENCE [LARGE SCALE GENOMIC DNA]</scope>
    <source>
        <strain evidence="3 4">MD-104</strain>
    </source>
</reference>
<feature type="transmembrane region" description="Helical" evidence="2">
    <location>
        <begin position="217"/>
        <end position="238"/>
    </location>
</feature>
<feature type="transmembrane region" description="Helical" evidence="2">
    <location>
        <begin position="21"/>
        <end position="44"/>
    </location>
</feature>
<keyword evidence="4" id="KW-1185">Reference proteome</keyword>
<feature type="region of interest" description="Disordered" evidence="1">
    <location>
        <begin position="347"/>
        <end position="394"/>
    </location>
</feature>
<evidence type="ECO:0000256" key="2">
    <source>
        <dbReference type="SAM" id="Phobius"/>
    </source>
</evidence>
<dbReference type="EMBL" id="KB467831">
    <property type="protein sequence ID" value="PCH33525.1"/>
    <property type="molecule type" value="Genomic_DNA"/>
</dbReference>
<keyword evidence="2" id="KW-1133">Transmembrane helix</keyword>
<evidence type="ECO:0000313" key="4">
    <source>
        <dbReference type="Proteomes" id="UP000218811"/>
    </source>
</evidence>
<feature type="transmembrane region" description="Helical" evidence="2">
    <location>
        <begin position="136"/>
        <end position="156"/>
    </location>
</feature>